<dbReference type="EMBL" id="DVMU01000058">
    <property type="protein sequence ID" value="HIU33414.1"/>
    <property type="molecule type" value="Genomic_DNA"/>
</dbReference>
<proteinExistence type="predicted"/>
<dbReference type="Pfam" id="PF01368">
    <property type="entry name" value="DHH"/>
    <property type="match status" value="1"/>
</dbReference>
<protein>
    <submittedName>
        <fullName evidence="3">Bifunctional oligoribonuclease/PAP phosphatase NrnA</fullName>
    </submittedName>
</protein>
<dbReference type="InterPro" id="IPR051319">
    <property type="entry name" value="Oligoribo/pAp-PDE_c-di-AMP_PDE"/>
</dbReference>
<name>A0A9D1LBA9_9FIRM</name>
<sequence>MRELADWLLGRDNFLLFCHVAPDGDTIGSSLAIALALREKGKRCCVKVPGGVPQYLRFLPGMELVAEGEVPFAVQCGLAVDVSAPGMLGENREVFESLAENAVLDHHDSNAGYGQVFVIAPRRAATGEIALELIEALGVPVNRDMANCLYTAISSDTGNFNFSNVTPETFVSAAKLVTAGADVDGITRRLYRTRTFARTKLLGLALSDARLVMDGRVACARVTRDMFRQAGAVRSDTEQIVNYLGEIQGVEIAILGIEVEDGTVKFSLRSSEGYDVAKLAQSLGGGGHERAAGVSLSLPLDQAMKTVLEAVGGIL</sequence>
<evidence type="ECO:0000259" key="2">
    <source>
        <dbReference type="Pfam" id="PF02272"/>
    </source>
</evidence>
<dbReference type="AlphaFoldDB" id="A0A9D1LBA9"/>
<dbReference type="Gene3D" id="3.90.1640.10">
    <property type="entry name" value="inorganic pyrophosphatase (n-terminal core)"/>
    <property type="match status" value="1"/>
</dbReference>
<evidence type="ECO:0000313" key="3">
    <source>
        <dbReference type="EMBL" id="HIU33414.1"/>
    </source>
</evidence>
<evidence type="ECO:0000313" key="4">
    <source>
        <dbReference type="Proteomes" id="UP000824072"/>
    </source>
</evidence>
<dbReference type="InterPro" id="IPR003156">
    <property type="entry name" value="DHHA1_dom"/>
</dbReference>
<dbReference type="Proteomes" id="UP000824072">
    <property type="component" value="Unassembled WGS sequence"/>
</dbReference>
<feature type="domain" description="DDH" evidence="1">
    <location>
        <begin position="14"/>
        <end position="153"/>
    </location>
</feature>
<dbReference type="PANTHER" id="PTHR47618">
    <property type="entry name" value="BIFUNCTIONAL OLIGORIBONUCLEASE AND PAP PHOSPHATASE NRNA"/>
    <property type="match status" value="1"/>
</dbReference>
<gene>
    <name evidence="3" type="ORF">IAB02_02500</name>
</gene>
<feature type="domain" description="DHHA1" evidence="2">
    <location>
        <begin position="220"/>
        <end position="311"/>
    </location>
</feature>
<comment type="caution">
    <text evidence="3">The sequence shown here is derived from an EMBL/GenBank/DDBJ whole genome shotgun (WGS) entry which is preliminary data.</text>
</comment>
<dbReference type="InterPro" id="IPR001667">
    <property type="entry name" value="DDH_dom"/>
</dbReference>
<evidence type="ECO:0000259" key="1">
    <source>
        <dbReference type="Pfam" id="PF01368"/>
    </source>
</evidence>
<organism evidence="3 4">
    <name type="scientific">Candidatus Pullichristensenella excrementigallinarum</name>
    <dbReference type="NCBI Taxonomy" id="2840907"/>
    <lineage>
        <taxon>Bacteria</taxon>
        <taxon>Bacillati</taxon>
        <taxon>Bacillota</taxon>
        <taxon>Clostridia</taxon>
        <taxon>Candidatus Pullichristensenella</taxon>
    </lineage>
</organism>
<dbReference type="InterPro" id="IPR038763">
    <property type="entry name" value="DHH_sf"/>
</dbReference>
<dbReference type="PANTHER" id="PTHR47618:SF1">
    <property type="entry name" value="BIFUNCTIONAL OLIGORIBONUCLEASE AND PAP PHOSPHATASE NRNA"/>
    <property type="match status" value="1"/>
</dbReference>
<reference evidence="3" key="2">
    <citation type="journal article" date="2021" name="PeerJ">
        <title>Extensive microbial diversity within the chicken gut microbiome revealed by metagenomics and culture.</title>
        <authorList>
            <person name="Gilroy R."/>
            <person name="Ravi A."/>
            <person name="Getino M."/>
            <person name="Pursley I."/>
            <person name="Horton D.L."/>
            <person name="Alikhan N.F."/>
            <person name="Baker D."/>
            <person name="Gharbi K."/>
            <person name="Hall N."/>
            <person name="Watson M."/>
            <person name="Adriaenssens E.M."/>
            <person name="Foster-Nyarko E."/>
            <person name="Jarju S."/>
            <person name="Secka A."/>
            <person name="Antonio M."/>
            <person name="Oren A."/>
            <person name="Chaudhuri R.R."/>
            <person name="La Ragione R."/>
            <person name="Hildebrand F."/>
            <person name="Pallen M.J."/>
        </authorList>
    </citation>
    <scope>NUCLEOTIDE SEQUENCE</scope>
    <source>
        <strain evidence="3">ChiHcec3-11533</strain>
    </source>
</reference>
<accession>A0A9D1LBA9</accession>
<reference evidence="3" key="1">
    <citation type="submission" date="2020-10" db="EMBL/GenBank/DDBJ databases">
        <authorList>
            <person name="Gilroy R."/>
        </authorList>
    </citation>
    <scope>NUCLEOTIDE SEQUENCE</scope>
    <source>
        <strain evidence="3">ChiHcec3-11533</strain>
    </source>
</reference>
<dbReference type="GO" id="GO:0003676">
    <property type="term" value="F:nucleic acid binding"/>
    <property type="evidence" value="ECO:0007669"/>
    <property type="project" value="InterPro"/>
</dbReference>
<dbReference type="Gene3D" id="3.10.310.30">
    <property type="match status" value="1"/>
</dbReference>
<dbReference type="Pfam" id="PF02272">
    <property type="entry name" value="DHHA1"/>
    <property type="match status" value="1"/>
</dbReference>
<dbReference type="SUPFAM" id="SSF64182">
    <property type="entry name" value="DHH phosphoesterases"/>
    <property type="match status" value="1"/>
</dbReference>